<dbReference type="VEuPathDB" id="FungiDB:BD410DRAFT_830303"/>
<evidence type="ECO:0000313" key="2">
    <source>
        <dbReference type="Proteomes" id="UP000294933"/>
    </source>
</evidence>
<evidence type="ECO:0008006" key="3">
    <source>
        <dbReference type="Google" id="ProtNLM"/>
    </source>
</evidence>
<dbReference type="OrthoDB" id="2935414at2759"/>
<dbReference type="SUPFAM" id="SSF52047">
    <property type="entry name" value="RNI-like"/>
    <property type="match status" value="1"/>
</dbReference>
<reference evidence="1 2" key="1">
    <citation type="submission" date="2018-06" db="EMBL/GenBank/DDBJ databases">
        <title>A transcriptomic atlas of mushroom development highlights an independent origin of complex multicellularity.</title>
        <authorList>
            <consortium name="DOE Joint Genome Institute"/>
            <person name="Krizsan K."/>
            <person name="Almasi E."/>
            <person name="Merenyi Z."/>
            <person name="Sahu N."/>
            <person name="Viragh M."/>
            <person name="Koszo T."/>
            <person name="Mondo S."/>
            <person name="Kiss B."/>
            <person name="Balint B."/>
            <person name="Kues U."/>
            <person name="Barry K."/>
            <person name="Hegedus J.C."/>
            <person name="Henrissat B."/>
            <person name="Johnson J."/>
            <person name="Lipzen A."/>
            <person name="Ohm R."/>
            <person name="Nagy I."/>
            <person name="Pangilinan J."/>
            <person name="Yan J."/>
            <person name="Xiong Y."/>
            <person name="Grigoriev I.V."/>
            <person name="Hibbett D.S."/>
            <person name="Nagy L.G."/>
        </authorList>
    </citation>
    <scope>NUCLEOTIDE SEQUENCE [LARGE SCALE GENOMIC DNA]</scope>
    <source>
        <strain evidence="1 2">SZMC22713</strain>
    </source>
</reference>
<evidence type="ECO:0000313" key="1">
    <source>
        <dbReference type="EMBL" id="TDL19496.1"/>
    </source>
</evidence>
<dbReference type="Proteomes" id="UP000294933">
    <property type="component" value="Unassembled WGS sequence"/>
</dbReference>
<organism evidence="1 2">
    <name type="scientific">Rickenella mellea</name>
    <dbReference type="NCBI Taxonomy" id="50990"/>
    <lineage>
        <taxon>Eukaryota</taxon>
        <taxon>Fungi</taxon>
        <taxon>Dikarya</taxon>
        <taxon>Basidiomycota</taxon>
        <taxon>Agaricomycotina</taxon>
        <taxon>Agaricomycetes</taxon>
        <taxon>Hymenochaetales</taxon>
        <taxon>Rickenellaceae</taxon>
        <taxon>Rickenella</taxon>
    </lineage>
</organism>
<dbReference type="AlphaFoldDB" id="A0A4Y7PWU8"/>
<accession>A0A4Y7PWU8</accession>
<sequence length="498" mass="56176">MLPCEVIEEIMRIVIHDQFTSHSLCRFRRTAYAWFSQVLHVCRYLRHVSLRCPALWSYIDTSWNHLVETLIQMSLSASLTVIVQFNEQPTMQDNNAIHLVLGEMHRVKNVQFHGEALALDFLRFTLPSSTPNLETLVLTSTILSGFPNTLIKCLQNISDEEEGDLRLRKLFIFNVAVPTDINPCMLRGLRYLKISAFFDWGHTGPSYIPNASNVCQIIEILSQCQNLVEFEFNDYHNLHPSGESDPDDFAALVALPRLQRLHLTLHANSCISLLRHISLPPGVSLYMSGEYNIGPNSTIPPECLAGYKCINVHTSDGLTITADIPNQQTLEIHIPSRRWEELSWEDLCKIVSCILGPSLREVETLILDDYSSIFSQNLGSKEALKPLLASLSHIERLQMSFVTRSTVENLVDALSDTTSTDVTCPKLRIFELHNKTPTRSVTSDFKASTWAKVISCISWRRELGACLERLDISDCGHAIPDAEQICILSSLVGDLRLS</sequence>
<gene>
    <name evidence="1" type="ORF">BD410DRAFT_830303</name>
</gene>
<keyword evidence="2" id="KW-1185">Reference proteome</keyword>
<dbReference type="EMBL" id="ML170196">
    <property type="protein sequence ID" value="TDL19496.1"/>
    <property type="molecule type" value="Genomic_DNA"/>
</dbReference>
<proteinExistence type="predicted"/>
<protein>
    <recommendedName>
        <fullName evidence="3">F-box domain-containing protein</fullName>
    </recommendedName>
</protein>
<name>A0A4Y7PWU8_9AGAM</name>